<dbReference type="PANTHER" id="PTHR34580:SF3">
    <property type="entry name" value="PROTEIN PAFB"/>
    <property type="match status" value="1"/>
</dbReference>
<dbReference type="Pfam" id="PF08279">
    <property type="entry name" value="HTH_11"/>
    <property type="match status" value="1"/>
</dbReference>
<gene>
    <name evidence="3" type="ORF">BJF95_16435</name>
</gene>
<dbReference type="Proteomes" id="UP000186894">
    <property type="component" value="Unassembled WGS sequence"/>
</dbReference>
<dbReference type="SUPFAM" id="SSF46785">
    <property type="entry name" value="Winged helix' DNA-binding domain"/>
    <property type="match status" value="1"/>
</dbReference>
<dbReference type="Pfam" id="PF13280">
    <property type="entry name" value="WYL"/>
    <property type="match status" value="1"/>
</dbReference>
<accession>A0A1Q8ZWX6</accession>
<evidence type="ECO:0000313" key="4">
    <source>
        <dbReference type="Proteomes" id="UP000186894"/>
    </source>
</evidence>
<dbReference type="PANTHER" id="PTHR34580">
    <property type="match status" value="1"/>
</dbReference>
<evidence type="ECO:0000259" key="1">
    <source>
        <dbReference type="Pfam" id="PF08279"/>
    </source>
</evidence>
<dbReference type="InterPro" id="IPR026881">
    <property type="entry name" value="WYL_dom"/>
</dbReference>
<proteinExistence type="predicted"/>
<dbReference type="PROSITE" id="PS52050">
    <property type="entry name" value="WYL"/>
    <property type="match status" value="1"/>
</dbReference>
<evidence type="ECO:0000313" key="3">
    <source>
        <dbReference type="EMBL" id="OLP46574.1"/>
    </source>
</evidence>
<protein>
    <submittedName>
        <fullName evidence="3">DNA-binding protein</fullName>
    </submittedName>
</protein>
<dbReference type="InterPro" id="IPR013196">
    <property type="entry name" value="HTH_11"/>
</dbReference>
<sequence>MSRSERLLTLLQVLRRYRQPVRGQTLADELGISIRTLYRDIASLQAQGADIEGEPGLGYVLRPGYMLPPLMFSRDEIEALVLGSRFVAQRTDDQLAHAARDALAKITAVLPQDLRQALQDTAMIVGPSIIGKNAAPTQQPVPLADLREAIRLERVLRISYQDGSGMQTLREIWPFALSFFEGARVLMAWCCLRQSFRHFRTDRILQCDMLESRSPKRRAALLKQWRLENAIPERLF</sequence>
<keyword evidence="4" id="KW-1185">Reference proteome</keyword>
<dbReference type="InterPro" id="IPR051534">
    <property type="entry name" value="CBASS_pafABC_assoc_protein"/>
</dbReference>
<dbReference type="Gene3D" id="1.10.10.10">
    <property type="entry name" value="Winged helix-like DNA-binding domain superfamily/Winged helix DNA-binding domain"/>
    <property type="match status" value="1"/>
</dbReference>
<organism evidence="3 4">
    <name type="scientific">Rhizobium oryziradicis</name>
    <dbReference type="NCBI Taxonomy" id="1867956"/>
    <lineage>
        <taxon>Bacteria</taxon>
        <taxon>Pseudomonadati</taxon>
        <taxon>Pseudomonadota</taxon>
        <taxon>Alphaproteobacteria</taxon>
        <taxon>Hyphomicrobiales</taxon>
        <taxon>Rhizobiaceae</taxon>
        <taxon>Rhizobium/Agrobacterium group</taxon>
        <taxon>Rhizobium</taxon>
    </lineage>
</organism>
<keyword evidence="3" id="KW-0238">DNA-binding</keyword>
<dbReference type="GO" id="GO:0003677">
    <property type="term" value="F:DNA binding"/>
    <property type="evidence" value="ECO:0007669"/>
    <property type="project" value="UniProtKB-KW"/>
</dbReference>
<reference evidence="3 4" key="1">
    <citation type="submission" date="2016-09" db="EMBL/GenBank/DDBJ databases">
        <title>Rhizobium oryziradicis sp. nov., isolated from the root of rice.</title>
        <authorList>
            <person name="Zhao J."/>
            <person name="Zhang X."/>
        </authorList>
    </citation>
    <scope>NUCLEOTIDE SEQUENCE [LARGE SCALE GENOMIC DNA]</scope>
    <source>
        <strain evidence="3 4">N19</strain>
    </source>
</reference>
<dbReference type="InterPro" id="IPR036390">
    <property type="entry name" value="WH_DNA-bd_sf"/>
</dbReference>
<evidence type="ECO:0000259" key="2">
    <source>
        <dbReference type="Pfam" id="PF13280"/>
    </source>
</evidence>
<dbReference type="STRING" id="1867956.BJF95_16435"/>
<name>A0A1Q8ZWX6_9HYPH</name>
<feature type="domain" description="WYL" evidence="2">
    <location>
        <begin position="143"/>
        <end position="207"/>
    </location>
</feature>
<dbReference type="RefSeq" id="WP_075637852.1">
    <property type="nucleotide sequence ID" value="NZ_MKIM01000020.1"/>
</dbReference>
<dbReference type="AlphaFoldDB" id="A0A1Q8ZWX6"/>
<dbReference type="EMBL" id="MKIM01000020">
    <property type="protein sequence ID" value="OLP46574.1"/>
    <property type="molecule type" value="Genomic_DNA"/>
</dbReference>
<dbReference type="InterPro" id="IPR036388">
    <property type="entry name" value="WH-like_DNA-bd_sf"/>
</dbReference>
<comment type="caution">
    <text evidence="3">The sequence shown here is derived from an EMBL/GenBank/DDBJ whole genome shotgun (WGS) entry which is preliminary data.</text>
</comment>
<dbReference type="OrthoDB" id="9807255at2"/>
<feature type="domain" description="Helix-turn-helix type 11" evidence="1">
    <location>
        <begin position="6"/>
        <end position="59"/>
    </location>
</feature>